<keyword evidence="3 10" id="KW-0808">Transferase</keyword>
<evidence type="ECO:0000256" key="9">
    <source>
        <dbReference type="ARBA" id="ARBA00047883"/>
    </source>
</evidence>
<comment type="catalytic activity">
    <reaction evidence="7 10 11">
        <text>4-methyl-5-(2-phosphooxyethyl)-thiazole + 4-amino-2-methyl-5-(diphosphooxymethyl)pyrimidine + H(+) = thiamine phosphate + diphosphate</text>
        <dbReference type="Rhea" id="RHEA:22328"/>
        <dbReference type="ChEBI" id="CHEBI:15378"/>
        <dbReference type="ChEBI" id="CHEBI:33019"/>
        <dbReference type="ChEBI" id="CHEBI:37575"/>
        <dbReference type="ChEBI" id="CHEBI:57841"/>
        <dbReference type="ChEBI" id="CHEBI:58296"/>
        <dbReference type="EC" id="2.5.1.3"/>
    </reaction>
</comment>
<evidence type="ECO:0000259" key="13">
    <source>
        <dbReference type="Pfam" id="PF02581"/>
    </source>
</evidence>
<feature type="binding site" evidence="10">
    <location>
        <position position="168"/>
    </location>
    <ligand>
        <name>2-[(2R,5Z)-2-carboxy-4-methylthiazol-5(2H)-ylidene]ethyl phosphate</name>
        <dbReference type="ChEBI" id="CHEBI:62899"/>
    </ligand>
</feature>
<evidence type="ECO:0000313" key="15">
    <source>
        <dbReference type="Proteomes" id="UP000229641"/>
    </source>
</evidence>
<name>A0A2H0M014_9BACT</name>
<comment type="pathway">
    <text evidence="2 10 12">Cofactor biosynthesis; thiamine diphosphate biosynthesis; thiamine phosphate from 4-amino-2-methyl-5-diphosphomethylpyrimidine and 4-methyl-5-(2-phosphoethyl)-thiazole: step 1/1.</text>
</comment>
<evidence type="ECO:0000313" key="14">
    <source>
        <dbReference type="EMBL" id="PIQ89962.1"/>
    </source>
</evidence>
<organism evidence="14 15">
    <name type="scientific">Candidatus Ghiorseimicrobium undicola</name>
    <dbReference type="NCBI Taxonomy" id="1974746"/>
    <lineage>
        <taxon>Bacteria</taxon>
        <taxon>Pseudomonadati</taxon>
        <taxon>Candidatus Omnitrophota</taxon>
        <taxon>Candidatus Ghiorseimicrobium</taxon>
    </lineage>
</organism>
<dbReference type="Pfam" id="PF02581">
    <property type="entry name" value="TMP-TENI"/>
    <property type="match status" value="1"/>
</dbReference>
<dbReference type="GO" id="GO:0005737">
    <property type="term" value="C:cytoplasm"/>
    <property type="evidence" value="ECO:0007669"/>
    <property type="project" value="TreeGrafter"/>
</dbReference>
<accession>A0A2H0M014</accession>
<comment type="function">
    <text evidence="1 10">Condenses 4-methyl-5-(beta-hydroxyethyl)thiazole monophosphate (THZ-P) and 2-methyl-4-amino-5-hydroxymethyl pyrimidine pyrophosphate (HMP-PP) to form thiamine monophosphate (TMP).</text>
</comment>
<comment type="cofactor">
    <cofactor evidence="10">
        <name>Mg(2+)</name>
        <dbReference type="ChEBI" id="CHEBI:18420"/>
    </cofactor>
    <text evidence="10">Binds 1 Mg(2+) ion per subunit.</text>
</comment>
<evidence type="ECO:0000256" key="3">
    <source>
        <dbReference type="ARBA" id="ARBA00022679"/>
    </source>
</evidence>
<evidence type="ECO:0000256" key="7">
    <source>
        <dbReference type="ARBA" id="ARBA00047334"/>
    </source>
</evidence>
<reference evidence="14 15" key="1">
    <citation type="submission" date="2017-09" db="EMBL/GenBank/DDBJ databases">
        <title>Depth-based differentiation of microbial function through sediment-hosted aquifers and enrichment of novel symbionts in the deep terrestrial subsurface.</title>
        <authorList>
            <person name="Probst A.J."/>
            <person name="Ladd B."/>
            <person name="Jarett J.K."/>
            <person name="Geller-Mcgrath D.E."/>
            <person name="Sieber C.M."/>
            <person name="Emerson J.B."/>
            <person name="Anantharaman K."/>
            <person name="Thomas B.C."/>
            <person name="Malmstrom R."/>
            <person name="Stieglmeier M."/>
            <person name="Klingl A."/>
            <person name="Woyke T."/>
            <person name="Ryan C.M."/>
            <person name="Banfield J.F."/>
        </authorList>
    </citation>
    <scope>NUCLEOTIDE SEQUENCE [LARGE SCALE GENOMIC DNA]</scope>
    <source>
        <strain evidence="14">CG11_big_fil_rev_8_21_14_0_20_42_13</strain>
    </source>
</reference>
<dbReference type="PANTHER" id="PTHR20857:SF23">
    <property type="entry name" value="THIAMINE BIOSYNTHETIC BIFUNCTIONAL ENZYME"/>
    <property type="match status" value="1"/>
</dbReference>
<dbReference type="Gene3D" id="3.20.20.70">
    <property type="entry name" value="Aldolase class I"/>
    <property type="match status" value="1"/>
</dbReference>
<dbReference type="GO" id="GO:0009228">
    <property type="term" value="P:thiamine biosynthetic process"/>
    <property type="evidence" value="ECO:0007669"/>
    <property type="project" value="UniProtKB-KW"/>
</dbReference>
<sequence length="226" mass="24647">MKKKPLKNFSFYAIIDYKTLKGRNILKTANRLILGGADIIQLRFKNTALSKVIQDALRISRLAKKHNTIFIINNRLDIALLSRADGVHLGQEDVPVRLARRMLGKDKIIGVSCHSLSQLLKAQNEKADYLSVGPIFSTPTKPQYKPVGLGLLKKAKKKIKIPYLAIGGINLSNLEEVLNAGAKGVAVVRAACCAGDIPGTIKKFKRIMPNPPTADGLSSLKTISLA</sequence>
<evidence type="ECO:0000256" key="2">
    <source>
        <dbReference type="ARBA" id="ARBA00005165"/>
    </source>
</evidence>
<dbReference type="UniPathway" id="UPA00060">
    <property type="reaction ID" value="UER00141"/>
</dbReference>
<gene>
    <name evidence="10 14" type="primary">thiE</name>
    <name evidence="14" type="ORF">COV72_00170</name>
</gene>
<feature type="binding site" evidence="10">
    <location>
        <begin position="41"/>
        <end position="45"/>
    </location>
    <ligand>
        <name>4-amino-2-methyl-5-(diphosphooxymethyl)pyrimidine</name>
        <dbReference type="ChEBI" id="CHEBI:57841"/>
    </ligand>
</feature>
<dbReference type="InterPro" id="IPR034291">
    <property type="entry name" value="TMP_synthase"/>
</dbReference>
<evidence type="ECO:0000256" key="1">
    <source>
        <dbReference type="ARBA" id="ARBA00003814"/>
    </source>
</evidence>
<dbReference type="SUPFAM" id="SSF51391">
    <property type="entry name" value="Thiamin phosphate synthase"/>
    <property type="match status" value="1"/>
</dbReference>
<dbReference type="GO" id="GO:0000287">
    <property type="term" value="F:magnesium ion binding"/>
    <property type="evidence" value="ECO:0007669"/>
    <property type="project" value="UniProtKB-UniRule"/>
</dbReference>
<dbReference type="InterPro" id="IPR036206">
    <property type="entry name" value="ThiamineP_synth_sf"/>
</dbReference>
<keyword evidence="6 10" id="KW-0784">Thiamine biosynthesis</keyword>
<dbReference type="GO" id="GO:0009229">
    <property type="term" value="P:thiamine diphosphate biosynthetic process"/>
    <property type="evidence" value="ECO:0007669"/>
    <property type="project" value="UniProtKB-UniRule"/>
</dbReference>
<feature type="binding site" evidence="10">
    <location>
        <position position="141"/>
    </location>
    <ligand>
        <name>4-amino-2-methyl-5-(diphosphooxymethyl)pyrimidine</name>
        <dbReference type="ChEBI" id="CHEBI:57841"/>
    </ligand>
</feature>
<evidence type="ECO:0000256" key="6">
    <source>
        <dbReference type="ARBA" id="ARBA00022977"/>
    </source>
</evidence>
<evidence type="ECO:0000256" key="5">
    <source>
        <dbReference type="ARBA" id="ARBA00022842"/>
    </source>
</evidence>
<comment type="catalytic activity">
    <reaction evidence="8 10 11">
        <text>2-(2-carboxy-4-methylthiazol-5-yl)ethyl phosphate + 4-amino-2-methyl-5-(diphosphooxymethyl)pyrimidine + 2 H(+) = thiamine phosphate + CO2 + diphosphate</text>
        <dbReference type="Rhea" id="RHEA:47848"/>
        <dbReference type="ChEBI" id="CHEBI:15378"/>
        <dbReference type="ChEBI" id="CHEBI:16526"/>
        <dbReference type="ChEBI" id="CHEBI:33019"/>
        <dbReference type="ChEBI" id="CHEBI:37575"/>
        <dbReference type="ChEBI" id="CHEBI:57841"/>
        <dbReference type="ChEBI" id="CHEBI:62890"/>
        <dbReference type="EC" id="2.5.1.3"/>
    </reaction>
</comment>
<dbReference type="HAMAP" id="MF_00097">
    <property type="entry name" value="TMP_synthase"/>
    <property type="match status" value="1"/>
</dbReference>
<feature type="binding site" evidence="10">
    <location>
        <position position="93"/>
    </location>
    <ligand>
        <name>Mg(2+)</name>
        <dbReference type="ChEBI" id="CHEBI:18420"/>
    </ligand>
</feature>
<dbReference type="InterPro" id="IPR022998">
    <property type="entry name" value="ThiamineP_synth_TenI"/>
</dbReference>
<feature type="binding site" evidence="10">
    <location>
        <position position="73"/>
    </location>
    <ligand>
        <name>4-amino-2-methyl-5-(diphosphooxymethyl)pyrimidine</name>
        <dbReference type="ChEBI" id="CHEBI:57841"/>
    </ligand>
</feature>
<evidence type="ECO:0000256" key="12">
    <source>
        <dbReference type="RuleBase" id="RU004253"/>
    </source>
</evidence>
<dbReference type="CDD" id="cd00564">
    <property type="entry name" value="TMP_TenI"/>
    <property type="match status" value="1"/>
</dbReference>
<evidence type="ECO:0000256" key="10">
    <source>
        <dbReference type="HAMAP-Rule" id="MF_00097"/>
    </source>
</evidence>
<evidence type="ECO:0000256" key="11">
    <source>
        <dbReference type="RuleBase" id="RU003826"/>
    </source>
</evidence>
<dbReference type="FunFam" id="3.20.20.70:FF:000096">
    <property type="entry name" value="Thiamine-phosphate synthase"/>
    <property type="match status" value="1"/>
</dbReference>
<dbReference type="PANTHER" id="PTHR20857">
    <property type="entry name" value="THIAMINE-PHOSPHATE PYROPHOSPHORYLASE"/>
    <property type="match status" value="1"/>
</dbReference>
<comment type="caution">
    <text evidence="10">Lacks conserved residue(s) required for the propagation of feature annotation.</text>
</comment>
<dbReference type="EC" id="2.5.1.3" evidence="10"/>
<feature type="domain" description="Thiamine phosphate synthase/TenI" evidence="13">
    <location>
        <begin position="12"/>
        <end position="190"/>
    </location>
</feature>
<evidence type="ECO:0000256" key="4">
    <source>
        <dbReference type="ARBA" id="ARBA00022723"/>
    </source>
</evidence>
<dbReference type="AlphaFoldDB" id="A0A2H0M014"/>
<dbReference type="GO" id="GO:0004789">
    <property type="term" value="F:thiamine-phosphate diphosphorylase activity"/>
    <property type="evidence" value="ECO:0007669"/>
    <property type="project" value="UniProtKB-UniRule"/>
</dbReference>
<comment type="similarity">
    <text evidence="10 11">Belongs to the thiamine-phosphate synthase family.</text>
</comment>
<feature type="binding site" evidence="10">
    <location>
        <begin position="138"/>
        <end position="140"/>
    </location>
    <ligand>
        <name>2-[(2R,5Z)-2-carboxy-4-methylthiazol-5(2H)-ylidene]ethyl phosphate</name>
        <dbReference type="ChEBI" id="CHEBI:62899"/>
    </ligand>
</feature>
<dbReference type="InterPro" id="IPR013785">
    <property type="entry name" value="Aldolase_TIM"/>
</dbReference>
<proteinExistence type="inferred from homology"/>
<comment type="caution">
    <text evidence="14">The sequence shown here is derived from an EMBL/GenBank/DDBJ whole genome shotgun (WGS) entry which is preliminary data.</text>
</comment>
<feature type="binding site" evidence="10">
    <location>
        <position position="112"/>
    </location>
    <ligand>
        <name>4-amino-2-methyl-5-(diphosphooxymethyl)pyrimidine</name>
        <dbReference type="ChEBI" id="CHEBI:57841"/>
    </ligand>
</feature>
<keyword evidence="4 10" id="KW-0479">Metal-binding</keyword>
<comment type="catalytic activity">
    <reaction evidence="9 10 11">
        <text>2-[(2R,5Z)-2-carboxy-4-methylthiazol-5(2H)-ylidene]ethyl phosphate + 4-amino-2-methyl-5-(diphosphooxymethyl)pyrimidine + 2 H(+) = thiamine phosphate + CO2 + diphosphate</text>
        <dbReference type="Rhea" id="RHEA:47844"/>
        <dbReference type="ChEBI" id="CHEBI:15378"/>
        <dbReference type="ChEBI" id="CHEBI:16526"/>
        <dbReference type="ChEBI" id="CHEBI:33019"/>
        <dbReference type="ChEBI" id="CHEBI:37575"/>
        <dbReference type="ChEBI" id="CHEBI:57841"/>
        <dbReference type="ChEBI" id="CHEBI:62899"/>
        <dbReference type="EC" id="2.5.1.3"/>
    </reaction>
</comment>
<dbReference type="Proteomes" id="UP000229641">
    <property type="component" value="Unassembled WGS sequence"/>
</dbReference>
<evidence type="ECO:0000256" key="8">
    <source>
        <dbReference type="ARBA" id="ARBA00047851"/>
    </source>
</evidence>
<protein>
    <recommendedName>
        <fullName evidence="10">Thiamine-phosphate synthase</fullName>
        <shortName evidence="10">TP synthase</shortName>
        <shortName evidence="10">TPS</shortName>
        <ecNumber evidence="10">2.5.1.3</ecNumber>
    </recommendedName>
    <alternativeName>
        <fullName evidence="10">Thiamine-phosphate pyrophosphorylase</fullName>
        <shortName evidence="10">TMP pyrophosphorylase</shortName>
        <shortName evidence="10">TMP-PPase</shortName>
    </alternativeName>
</protein>
<dbReference type="NCBIfam" id="TIGR00693">
    <property type="entry name" value="thiE"/>
    <property type="match status" value="1"/>
</dbReference>
<dbReference type="EMBL" id="PCWA01000007">
    <property type="protein sequence ID" value="PIQ89962.1"/>
    <property type="molecule type" value="Genomic_DNA"/>
</dbReference>
<keyword evidence="5 10" id="KW-0460">Magnesium</keyword>